<comment type="subcellular location">
    <subcellularLocation>
        <location evidence="1">Secreted</location>
    </subcellularLocation>
</comment>
<feature type="compositionally biased region" description="Acidic residues" evidence="5">
    <location>
        <begin position="248"/>
        <end position="273"/>
    </location>
</feature>
<comment type="caution">
    <text evidence="6">The sequence shown here is derived from an EMBL/GenBank/DDBJ whole genome shotgun (WGS) entry which is preliminary data.</text>
</comment>
<keyword evidence="3" id="KW-0732">Signal</keyword>
<evidence type="ECO:0000313" key="7">
    <source>
        <dbReference type="Proteomes" id="UP000030182"/>
    </source>
</evidence>
<dbReference type="InterPro" id="IPR028974">
    <property type="entry name" value="TSP_type-3_rpt"/>
</dbReference>
<reference evidence="6 7" key="1">
    <citation type="submission" date="2014-01" db="EMBL/GenBank/DDBJ databases">
        <title>Draft genome sequence of the multidrug-resistant clinical isolate Dermabacter hominis 1368.</title>
        <authorList>
            <person name="Albersmeier A."/>
            <person name="Bomholt C."/>
            <person name="Glaub A."/>
            <person name="Ruckert C."/>
            <person name="Soriano F."/>
            <person name="Fernandez-Natal I."/>
            <person name="Tauch A."/>
        </authorList>
    </citation>
    <scope>NUCLEOTIDE SEQUENCE [LARGE SCALE GENOMIC DNA]</scope>
    <source>
        <strain evidence="6 7">1368</strain>
    </source>
</reference>
<dbReference type="Proteomes" id="UP000030182">
    <property type="component" value="Unassembled WGS sequence"/>
</dbReference>
<evidence type="ECO:0000256" key="2">
    <source>
        <dbReference type="ARBA" id="ARBA00022525"/>
    </source>
</evidence>
<dbReference type="EMBL" id="JDRS01000006">
    <property type="protein sequence ID" value="KDS93579.1"/>
    <property type="molecule type" value="Genomic_DNA"/>
</dbReference>
<evidence type="ECO:0000256" key="5">
    <source>
        <dbReference type="SAM" id="MobiDB-lite"/>
    </source>
</evidence>
<feature type="compositionally biased region" description="Basic and acidic residues" evidence="5">
    <location>
        <begin position="76"/>
        <end position="87"/>
    </location>
</feature>
<evidence type="ECO:0000256" key="1">
    <source>
        <dbReference type="ARBA" id="ARBA00004613"/>
    </source>
</evidence>
<gene>
    <name evidence="6" type="ORF">DHOM_05025</name>
</gene>
<feature type="compositionally biased region" description="Basic and acidic residues" evidence="5">
    <location>
        <begin position="58"/>
        <end position="67"/>
    </location>
</feature>
<keyword evidence="4" id="KW-0106">Calcium</keyword>
<evidence type="ECO:0000256" key="3">
    <source>
        <dbReference type="ARBA" id="ARBA00022729"/>
    </source>
</evidence>
<feature type="compositionally biased region" description="Acidic residues" evidence="5">
    <location>
        <begin position="197"/>
        <end position="239"/>
    </location>
</feature>
<protein>
    <submittedName>
        <fullName evidence="6">Uncharacterized protein</fullName>
    </submittedName>
</protein>
<evidence type="ECO:0000313" key="6">
    <source>
        <dbReference type="EMBL" id="KDS93579.1"/>
    </source>
</evidence>
<feature type="compositionally biased region" description="Low complexity" evidence="5">
    <location>
        <begin position="181"/>
        <end position="191"/>
    </location>
</feature>
<dbReference type="SUPFAM" id="SSF103647">
    <property type="entry name" value="TSP type-3 repeat"/>
    <property type="match status" value="1"/>
</dbReference>
<dbReference type="Pfam" id="PF18884">
    <property type="entry name" value="TSP3_bac"/>
    <property type="match status" value="2"/>
</dbReference>
<sequence length="343" mass="36681">MFAQAEEEAGEVEALRPSDSKPGTNNEGRELWASGRDSDDAVERSEGRDDIQFNQHAQPEDSSRRVNTDFTLGGQDEDRVPQAKPEDDPFTPKPESEGAIEAAPAVDTTKPDTPESGTEEGNDGSDSGKGTTKPSEPRPEPEPEPEEPGIPGGDEQPIDPTEPQPEPEPEPQPEPQPEEPGTPGEGEQPIDPTEPQPEPEPEPQPEPLPEEPVDTDGDGVPDEVEEQIGTDPNVAEDEFPLIPLIPADSDEDGVPDEVEEEIGTDPQTEDDEFPLIPLKPADPVDEAPLTEVTPAEPIEETPAPENPVIDQPIEEEQPAGETPSVSSGEETAPTMTGETTEVG</sequence>
<feature type="compositionally biased region" description="Acidic residues" evidence="5">
    <location>
        <begin position="1"/>
        <end position="11"/>
    </location>
</feature>
<dbReference type="InterPro" id="IPR059100">
    <property type="entry name" value="TSP3_bac"/>
</dbReference>
<keyword evidence="7" id="KW-1185">Reference proteome</keyword>
<feature type="region of interest" description="Disordered" evidence="5">
    <location>
        <begin position="1"/>
        <end position="343"/>
    </location>
</feature>
<feature type="compositionally biased region" description="Polar residues" evidence="5">
    <location>
        <begin position="124"/>
        <end position="133"/>
    </location>
</feature>
<proteinExistence type="predicted"/>
<feature type="compositionally biased region" description="Polar residues" evidence="5">
    <location>
        <begin position="323"/>
        <end position="343"/>
    </location>
</feature>
<feature type="compositionally biased region" description="Basic and acidic residues" evidence="5">
    <location>
        <begin position="36"/>
        <end position="51"/>
    </location>
</feature>
<feature type="compositionally biased region" description="Low complexity" evidence="5">
    <location>
        <begin position="290"/>
        <end position="307"/>
    </location>
</feature>
<accession>A0ABR4SK48</accession>
<name>A0ABR4SK48_9MICO</name>
<keyword evidence="2" id="KW-0964">Secreted</keyword>
<organism evidence="6 7">
    <name type="scientific">Dermabacter hominis 1368</name>
    <dbReference type="NCBI Taxonomy" id="1450519"/>
    <lineage>
        <taxon>Bacteria</taxon>
        <taxon>Bacillati</taxon>
        <taxon>Actinomycetota</taxon>
        <taxon>Actinomycetes</taxon>
        <taxon>Micrococcales</taxon>
        <taxon>Dermabacteraceae</taxon>
        <taxon>Dermabacter</taxon>
    </lineage>
</organism>
<evidence type="ECO:0000256" key="4">
    <source>
        <dbReference type="ARBA" id="ARBA00022837"/>
    </source>
</evidence>